<dbReference type="CDD" id="cd04647">
    <property type="entry name" value="LbH_MAT_like"/>
    <property type="match status" value="1"/>
</dbReference>
<dbReference type="Pfam" id="PF00132">
    <property type="entry name" value="Hexapep"/>
    <property type="match status" value="1"/>
</dbReference>
<reference evidence="1" key="1">
    <citation type="submission" date="2023-09" db="EMBL/GenBank/DDBJ databases">
        <title>Paucibacter sp. APW11 Genome sequencing and assembly.</title>
        <authorList>
            <person name="Kim I."/>
        </authorList>
    </citation>
    <scope>NUCLEOTIDE SEQUENCE</scope>
    <source>
        <strain evidence="1">APW11</strain>
    </source>
</reference>
<dbReference type="Gene3D" id="2.160.10.10">
    <property type="entry name" value="Hexapeptide repeat proteins"/>
    <property type="match status" value="1"/>
</dbReference>
<protein>
    <submittedName>
        <fullName evidence="1">DapH/DapD/GlmU-related protein</fullName>
    </submittedName>
</protein>
<sequence length="168" mass="17579">MLIIAESAKISRFADIEDSVRGSKIIIGERASIDSFVKIKPAGGSGDCEIGDDTAINVGVAIYTGNGVKIGAKCLIAANTVISPVTHAYMKKDVPIREQGFVPPGTLFNPRPGIVIEDDVWIGANCTILEGARIGQGAVVTAGSVVKGVLEPYGVYAGSPLKLISRRR</sequence>
<dbReference type="Pfam" id="PF14602">
    <property type="entry name" value="Hexapep_2"/>
    <property type="match status" value="1"/>
</dbReference>
<evidence type="ECO:0000313" key="1">
    <source>
        <dbReference type="EMBL" id="MDT8998819.1"/>
    </source>
</evidence>
<organism evidence="1 2">
    <name type="scientific">Roseateles aquae</name>
    <dbReference type="NCBI Taxonomy" id="3077235"/>
    <lineage>
        <taxon>Bacteria</taxon>
        <taxon>Pseudomonadati</taxon>
        <taxon>Pseudomonadota</taxon>
        <taxon>Betaproteobacteria</taxon>
        <taxon>Burkholderiales</taxon>
        <taxon>Sphaerotilaceae</taxon>
        <taxon>Roseateles</taxon>
    </lineage>
</organism>
<dbReference type="RefSeq" id="WP_315649323.1">
    <property type="nucleotide sequence ID" value="NZ_JAVXZY010000002.1"/>
</dbReference>
<proteinExistence type="predicted"/>
<dbReference type="InterPro" id="IPR051159">
    <property type="entry name" value="Hexapeptide_acetyltransf"/>
</dbReference>
<comment type="caution">
    <text evidence="1">The sequence shown here is derived from an EMBL/GenBank/DDBJ whole genome shotgun (WGS) entry which is preliminary data.</text>
</comment>
<name>A0ABU3P8F6_9BURK</name>
<evidence type="ECO:0000313" key="2">
    <source>
        <dbReference type="Proteomes" id="UP001246372"/>
    </source>
</evidence>
<dbReference type="PANTHER" id="PTHR23416:SF78">
    <property type="entry name" value="LIPOPOLYSACCHARIDE BIOSYNTHESIS O-ACETYL TRANSFERASE WBBJ-RELATED"/>
    <property type="match status" value="1"/>
</dbReference>
<dbReference type="SUPFAM" id="SSF51161">
    <property type="entry name" value="Trimeric LpxA-like enzymes"/>
    <property type="match status" value="1"/>
</dbReference>
<gene>
    <name evidence="1" type="ORF">RQP53_06020</name>
</gene>
<dbReference type="InterPro" id="IPR001451">
    <property type="entry name" value="Hexapep"/>
</dbReference>
<dbReference type="InterPro" id="IPR011004">
    <property type="entry name" value="Trimer_LpxA-like_sf"/>
</dbReference>
<dbReference type="PANTHER" id="PTHR23416">
    <property type="entry name" value="SIALIC ACID SYNTHASE-RELATED"/>
    <property type="match status" value="1"/>
</dbReference>
<accession>A0ABU3P8F6</accession>
<keyword evidence="2" id="KW-1185">Reference proteome</keyword>
<dbReference type="EMBL" id="JAVXZY010000002">
    <property type="protein sequence ID" value="MDT8998819.1"/>
    <property type="molecule type" value="Genomic_DNA"/>
</dbReference>
<dbReference type="Proteomes" id="UP001246372">
    <property type="component" value="Unassembled WGS sequence"/>
</dbReference>